<feature type="transmembrane region" description="Helical" evidence="1">
    <location>
        <begin position="245"/>
        <end position="263"/>
    </location>
</feature>
<keyword evidence="4" id="KW-1185">Reference proteome</keyword>
<evidence type="ECO:0000313" key="3">
    <source>
        <dbReference type="EMBL" id="MBE9608764.1"/>
    </source>
</evidence>
<dbReference type="InterPro" id="IPR052529">
    <property type="entry name" value="Bact_Transport_Assoc"/>
</dbReference>
<keyword evidence="1" id="KW-1133">Transmembrane helix</keyword>
<dbReference type="RefSeq" id="WP_194115288.1">
    <property type="nucleotide sequence ID" value="NZ_JADFUA010000002.1"/>
</dbReference>
<feature type="transmembrane region" description="Helical" evidence="1">
    <location>
        <begin position="343"/>
        <end position="363"/>
    </location>
</feature>
<feature type="transmembrane region" description="Helical" evidence="1">
    <location>
        <begin position="18"/>
        <end position="36"/>
    </location>
</feature>
<feature type="transmembrane region" description="Helical" evidence="1">
    <location>
        <begin position="204"/>
        <end position="224"/>
    </location>
</feature>
<evidence type="ECO:0000256" key="1">
    <source>
        <dbReference type="SAM" id="Phobius"/>
    </source>
</evidence>
<proteinExistence type="predicted"/>
<feature type="domain" description="DUF418" evidence="2">
    <location>
        <begin position="227"/>
        <end position="386"/>
    </location>
</feature>
<feature type="transmembrane region" description="Helical" evidence="1">
    <location>
        <begin position="118"/>
        <end position="136"/>
    </location>
</feature>
<dbReference type="InterPro" id="IPR007349">
    <property type="entry name" value="DUF418"/>
</dbReference>
<feature type="transmembrane region" description="Helical" evidence="1">
    <location>
        <begin position="95"/>
        <end position="112"/>
    </location>
</feature>
<dbReference type="Pfam" id="PF04235">
    <property type="entry name" value="DUF418"/>
    <property type="match status" value="1"/>
</dbReference>
<sequence>MNKTTSVRENHVDALRGFALLGIVIVNSGAMASAWYGSGAMAPAFSAPLDQWVRGLIAALFETKFYLLFSFLFGYSFTLQMASAAREGADFMPRFLRRLAGLAIFGLVHAVFLFQGDILFTYSLLGAALLCLRGIAPRTALKLALGLWLFTMLAWAALAALSSLAPQTMDVAALNAQASAATAAYQGSPQAVIGQHVRDIEQGIALVLLLIQAPCAFACFLLGFAAGQSGFLNRLAADPLRLCRAFFRMLVPGLLGALAYVYLERQATTEHQALFALAIDLATAPFLSAAWALALLWSFHTARGARLEAALAPAGRHALTHYLGQSLIGALIFTGWGAGQIGLWSPLAILALAGAVWLLQVVLSRFWVSRFAYGPAEWLLRSLTLWRRPRWRLQAAS</sequence>
<comment type="caution">
    <text evidence="3">The sequence shown here is derived from an EMBL/GenBank/DDBJ whole genome shotgun (WGS) entry which is preliminary data.</text>
</comment>
<keyword evidence="1" id="KW-0472">Membrane</keyword>
<feature type="transmembrane region" description="Helical" evidence="1">
    <location>
        <begin position="275"/>
        <end position="297"/>
    </location>
</feature>
<evidence type="ECO:0000313" key="4">
    <source>
        <dbReference type="Proteomes" id="UP000604481"/>
    </source>
</evidence>
<reference evidence="3 4" key="1">
    <citation type="submission" date="2020-10" db="EMBL/GenBank/DDBJ databases">
        <title>The genome sequence of Chitinilyticum litopenaei 4Y14.</title>
        <authorList>
            <person name="Liu Y."/>
        </authorList>
    </citation>
    <scope>NUCLEOTIDE SEQUENCE [LARGE SCALE GENOMIC DNA]</scope>
    <source>
        <strain evidence="3 4">4Y14</strain>
    </source>
</reference>
<name>A0A8J7K9W4_9NEIS</name>
<evidence type="ECO:0000259" key="2">
    <source>
        <dbReference type="Pfam" id="PF04235"/>
    </source>
</evidence>
<dbReference type="AlphaFoldDB" id="A0A8J7K9W4"/>
<feature type="transmembrane region" description="Helical" evidence="1">
    <location>
        <begin position="56"/>
        <end position="75"/>
    </location>
</feature>
<feature type="transmembrane region" description="Helical" evidence="1">
    <location>
        <begin position="143"/>
        <end position="165"/>
    </location>
</feature>
<dbReference type="Proteomes" id="UP000604481">
    <property type="component" value="Unassembled WGS sequence"/>
</dbReference>
<dbReference type="PANTHER" id="PTHR30590:SF2">
    <property type="entry name" value="INNER MEMBRANE PROTEIN"/>
    <property type="match status" value="1"/>
</dbReference>
<organism evidence="3 4">
    <name type="scientific">Chitinilyticum piscinae</name>
    <dbReference type="NCBI Taxonomy" id="2866724"/>
    <lineage>
        <taxon>Bacteria</taxon>
        <taxon>Pseudomonadati</taxon>
        <taxon>Pseudomonadota</taxon>
        <taxon>Betaproteobacteria</taxon>
        <taxon>Neisseriales</taxon>
        <taxon>Chitinibacteraceae</taxon>
        <taxon>Chitinilyticum</taxon>
    </lineage>
</organism>
<dbReference type="PANTHER" id="PTHR30590">
    <property type="entry name" value="INNER MEMBRANE PROTEIN"/>
    <property type="match status" value="1"/>
</dbReference>
<dbReference type="EMBL" id="JADFUA010000002">
    <property type="protein sequence ID" value="MBE9608764.1"/>
    <property type="molecule type" value="Genomic_DNA"/>
</dbReference>
<keyword evidence="1" id="KW-0812">Transmembrane</keyword>
<gene>
    <name evidence="3" type="ORF">INR99_05315</name>
</gene>
<accession>A0A8J7K9W4</accession>
<feature type="transmembrane region" description="Helical" evidence="1">
    <location>
        <begin position="318"/>
        <end position="337"/>
    </location>
</feature>
<protein>
    <submittedName>
        <fullName evidence="3">DUF418 domain-containing protein</fullName>
    </submittedName>
</protein>